<dbReference type="EMBL" id="JAPDRN010000032">
    <property type="protein sequence ID" value="KAJ9635711.1"/>
    <property type="molecule type" value="Genomic_DNA"/>
</dbReference>
<dbReference type="GO" id="GO:0006351">
    <property type="term" value="P:DNA-templated transcription"/>
    <property type="evidence" value="ECO:0007669"/>
    <property type="project" value="InterPro"/>
</dbReference>
<name>A0AA39CZK4_9EURO</name>
<evidence type="ECO:0000259" key="3">
    <source>
        <dbReference type="Pfam" id="PF04082"/>
    </source>
</evidence>
<dbReference type="CDD" id="cd12148">
    <property type="entry name" value="fungal_TF_MHR"/>
    <property type="match status" value="1"/>
</dbReference>
<feature type="region of interest" description="Disordered" evidence="2">
    <location>
        <begin position="452"/>
        <end position="479"/>
    </location>
</feature>
<proteinExistence type="predicted"/>
<keyword evidence="1" id="KW-0539">Nucleus</keyword>
<keyword evidence="5" id="KW-1185">Reference proteome</keyword>
<organism evidence="4 5">
    <name type="scientific">Knufia peltigerae</name>
    <dbReference type="NCBI Taxonomy" id="1002370"/>
    <lineage>
        <taxon>Eukaryota</taxon>
        <taxon>Fungi</taxon>
        <taxon>Dikarya</taxon>
        <taxon>Ascomycota</taxon>
        <taxon>Pezizomycotina</taxon>
        <taxon>Eurotiomycetes</taxon>
        <taxon>Chaetothyriomycetidae</taxon>
        <taxon>Chaetothyriales</taxon>
        <taxon>Trichomeriaceae</taxon>
        <taxon>Knufia</taxon>
    </lineage>
</organism>
<evidence type="ECO:0000256" key="2">
    <source>
        <dbReference type="SAM" id="MobiDB-lite"/>
    </source>
</evidence>
<evidence type="ECO:0000313" key="4">
    <source>
        <dbReference type="EMBL" id="KAJ9635711.1"/>
    </source>
</evidence>
<dbReference type="PANTHER" id="PTHR47425">
    <property type="entry name" value="FARB-RELATED"/>
    <property type="match status" value="1"/>
</dbReference>
<evidence type="ECO:0000313" key="5">
    <source>
        <dbReference type="Proteomes" id="UP001172681"/>
    </source>
</evidence>
<dbReference type="Pfam" id="PF04082">
    <property type="entry name" value="Fungal_trans"/>
    <property type="match status" value="1"/>
</dbReference>
<protein>
    <recommendedName>
        <fullName evidence="3">Xylanolytic transcriptional activator regulatory domain-containing protein</fullName>
    </recommendedName>
</protein>
<dbReference type="Proteomes" id="UP001172681">
    <property type="component" value="Unassembled WGS sequence"/>
</dbReference>
<gene>
    <name evidence="4" type="ORF">H2204_005671</name>
</gene>
<dbReference type="GO" id="GO:0008270">
    <property type="term" value="F:zinc ion binding"/>
    <property type="evidence" value="ECO:0007669"/>
    <property type="project" value="InterPro"/>
</dbReference>
<dbReference type="PANTHER" id="PTHR47425:SF2">
    <property type="entry name" value="FARB-RELATED"/>
    <property type="match status" value="1"/>
</dbReference>
<dbReference type="AlphaFoldDB" id="A0AA39CZK4"/>
<comment type="caution">
    <text evidence="4">The sequence shown here is derived from an EMBL/GenBank/DDBJ whole genome shotgun (WGS) entry which is preliminary data.</text>
</comment>
<sequence>MIPDFVFWNSDHFSAEQRNDLSAKGAISLPEPRVLNLLLQSYIDFVHPQLPFLDLSRFLSVVGSNGQSSHLSLLLVQAVLFAGALYIDFEDRLFTQYGNSRDLQIKLRARSKVLYEAGYEKDRLNLVQASMLLSLENYIDFEVSDESQFWLDVCLINFEEWKGSQPDEEIWNSPSVRLRWSLYVVNNTMNFRRGKSGPGTFQSHEVGFPSLSRFDTLINAKQTLLNLKSSGLLRQPYLQKLLAEMFIHRLRLQRIISRITEEAAEIGLGRITTRESMEMEGSHCRLDLAKVFSKWDSELDKWWCGLPDYASDLKSAFHFDDSTSIRLLSFHLAVTATEFFSICNAIYSFLTEVEDSSSFWVISVKHKQSMNSAKLLHIISGMDERDMHRYLLNHGLNIVEWALQRRLSSSHLSTNSKDIAKVLSLTKKLLDIRTNLGRDNHSLTRFMKSTAQNLRTAEESPPKDTVINADQENSTDARIDSPCSALLSSTEASIPSETPSCYANMTEDLDPLFASCDGYTLVEDLMSPSIDVEWLKT</sequence>
<feature type="domain" description="Xylanolytic transcriptional activator regulatory" evidence="3">
    <location>
        <begin position="39"/>
        <end position="135"/>
    </location>
</feature>
<accession>A0AA39CZK4</accession>
<reference evidence="4" key="1">
    <citation type="submission" date="2022-10" db="EMBL/GenBank/DDBJ databases">
        <title>Culturing micro-colonial fungi from biological soil crusts in the Mojave desert and describing Neophaeococcomyces mojavensis, and introducing the new genera and species Taxawa tesnikishii.</title>
        <authorList>
            <person name="Kurbessoian T."/>
            <person name="Stajich J.E."/>
        </authorList>
    </citation>
    <scope>NUCLEOTIDE SEQUENCE</scope>
    <source>
        <strain evidence="4">TK_35</strain>
    </source>
</reference>
<dbReference type="InterPro" id="IPR052761">
    <property type="entry name" value="Fungal_Detox/Toxin_TFs"/>
</dbReference>
<dbReference type="InterPro" id="IPR007219">
    <property type="entry name" value="XnlR_reg_dom"/>
</dbReference>
<evidence type="ECO:0000256" key="1">
    <source>
        <dbReference type="ARBA" id="ARBA00023242"/>
    </source>
</evidence>
<dbReference type="GO" id="GO:0003677">
    <property type="term" value="F:DNA binding"/>
    <property type="evidence" value="ECO:0007669"/>
    <property type="project" value="InterPro"/>
</dbReference>